<evidence type="ECO:0000313" key="2">
    <source>
        <dbReference type="EMBL" id="CEK49413.1"/>
    </source>
</evidence>
<name>A0A0B6XZW1_9EUPU</name>
<reference evidence="2" key="1">
    <citation type="submission" date="2014-12" db="EMBL/GenBank/DDBJ databases">
        <title>Insight into the proteome of Arion vulgaris.</title>
        <authorList>
            <person name="Aradska J."/>
            <person name="Bulat T."/>
            <person name="Smidak R."/>
            <person name="Sarate P."/>
            <person name="Gangsoo J."/>
            <person name="Sialana F."/>
            <person name="Bilban M."/>
            <person name="Lubec G."/>
        </authorList>
    </citation>
    <scope>NUCLEOTIDE SEQUENCE</scope>
    <source>
        <tissue evidence="2">Skin</tissue>
    </source>
</reference>
<proteinExistence type="predicted"/>
<evidence type="ECO:0000256" key="1">
    <source>
        <dbReference type="SAM" id="MobiDB-lite"/>
    </source>
</evidence>
<protein>
    <submittedName>
        <fullName evidence="2">Uncharacterized protein</fullName>
    </submittedName>
</protein>
<gene>
    <name evidence="2" type="primary">ORF7648</name>
</gene>
<dbReference type="EMBL" id="HACG01002548">
    <property type="protein sequence ID" value="CEK49413.1"/>
    <property type="molecule type" value="Transcribed_RNA"/>
</dbReference>
<sequence length="62" mass="7003">MQTLVCRNIRNGRKAHILDAQESTCQKSLHLQALKAMCGAEEKRKKEETQKSLTFTSAAELQ</sequence>
<feature type="compositionally biased region" description="Polar residues" evidence="1">
    <location>
        <begin position="51"/>
        <end position="62"/>
    </location>
</feature>
<dbReference type="AlphaFoldDB" id="A0A0B6XZW1"/>
<organism evidence="2">
    <name type="scientific">Arion vulgaris</name>
    <dbReference type="NCBI Taxonomy" id="1028688"/>
    <lineage>
        <taxon>Eukaryota</taxon>
        <taxon>Metazoa</taxon>
        <taxon>Spiralia</taxon>
        <taxon>Lophotrochozoa</taxon>
        <taxon>Mollusca</taxon>
        <taxon>Gastropoda</taxon>
        <taxon>Heterobranchia</taxon>
        <taxon>Euthyneura</taxon>
        <taxon>Panpulmonata</taxon>
        <taxon>Eupulmonata</taxon>
        <taxon>Stylommatophora</taxon>
        <taxon>Helicina</taxon>
        <taxon>Arionoidea</taxon>
        <taxon>Arionidae</taxon>
        <taxon>Arion</taxon>
    </lineage>
</organism>
<feature type="region of interest" description="Disordered" evidence="1">
    <location>
        <begin position="42"/>
        <end position="62"/>
    </location>
</feature>
<accession>A0A0B6XZW1</accession>